<evidence type="ECO:0000313" key="2">
    <source>
        <dbReference type="EMBL" id="PGH06875.1"/>
    </source>
</evidence>
<accession>A0A2B7XD52</accession>
<dbReference type="InterPro" id="IPR015947">
    <property type="entry name" value="PUA-like_sf"/>
</dbReference>
<gene>
    <name evidence="2" type="ORF">GX51_02120</name>
</gene>
<dbReference type="SUPFAM" id="SSF88697">
    <property type="entry name" value="PUA domain-like"/>
    <property type="match status" value="1"/>
</dbReference>
<comment type="caution">
    <text evidence="2">The sequence shown here is derived from an EMBL/GenBank/DDBJ whole genome shotgun (WGS) entry which is preliminary data.</text>
</comment>
<dbReference type="Proteomes" id="UP000224080">
    <property type="component" value="Unassembled WGS sequence"/>
</dbReference>
<proteinExistence type="predicted"/>
<name>A0A2B7XD52_9EURO</name>
<feature type="region of interest" description="Disordered" evidence="1">
    <location>
        <begin position="157"/>
        <end position="200"/>
    </location>
</feature>
<feature type="compositionally biased region" description="Basic and acidic residues" evidence="1">
    <location>
        <begin position="165"/>
        <end position="177"/>
    </location>
</feature>
<sequence>METKKKPPARRGQTVKTGDKDIFMSIKPEHIDNIATRAKNHEYRRYLLPSSVRRIWFYTTRPVSRIEYVAHISRGKVPGQVPEDGGIGNADFNAGKKVSKYAYEILDLWRLRQPISLNQAISNGFLKGPPQKYCWVPVALLDSCPMEEQEHIISRAPQEMSAGGKMKDSVPPEESKEAPSSTERGKITGFFGYSGVKGKD</sequence>
<organism evidence="2 3">
    <name type="scientific">Blastomyces parvus</name>
    <dbReference type="NCBI Taxonomy" id="2060905"/>
    <lineage>
        <taxon>Eukaryota</taxon>
        <taxon>Fungi</taxon>
        <taxon>Dikarya</taxon>
        <taxon>Ascomycota</taxon>
        <taxon>Pezizomycotina</taxon>
        <taxon>Eurotiomycetes</taxon>
        <taxon>Eurotiomycetidae</taxon>
        <taxon>Onygenales</taxon>
        <taxon>Ajellomycetaceae</taxon>
        <taxon>Blastomyces</taxon>
    </lineage>
</organism>
<dbReference type="AlphaFoldDB" id="A0A2B7XD52"/>
<evidence type="ECO:0000256" key="1">
    <source>
        <dbReference type="SAM" id="MobiDB-lite"/>
    </source>
</evidence>
<keyword evidence="3" id="KW-1185">Reference proteome</keyword>
<evidence type="ECO:0000313" key="3">
    <source>
        <dbReference type="Proteomes" id="UP000224080"/>
    </source>
</evidence>
<dbReference type="EMBL" id="PDNC01000018">
    <property type="protein sequence ID" value="PGH06875.1"/>
    <property type="molecule type" value="Genomic_DNA"/>
</dbReference>
<reference evidence="2 3" key="1">
    <citation type="submission" date="2017-10" db="EMBL/GenBank/DDBJ databases">
        <title>Comparative genomics in systemic dimorphic fungi from Ajellomycetaceae.</title>
        <authorList>
            <person name="Munoz J.F."/>
            <person name="Mcewen J.G."/>
            <person name="Clay O.K."/>
            <person name="Cuomo C.A."/>
        </authorList>
    </citation>
    <scope>NUCLEOTIDE SEQUENCE [LARGE SCALE GENOMIC DNA]</scope>
    <source>
        <strain evidence="2 3">UAMH130</strain>
    </source>
</reference>
<dbReference type="OrthoDB" id="2149705at2759"/>
<protein>
    <submittedName>
        <fullName evidence="2">Uncharacterized protein</fullName>
    </submittedName>
</protein>